<dbReference type="GO" id="GO:0048038">
    <property type="term" value="F:quinone binding"/>
    <property type="evidence" value="ECO:0007669"/>
    <property type="project" value="UniProtKB-KW"/>
</dbReference>
<feature type="domain" description="4Fe-4S His(Cys)3-ligated-type" evidence="20">
    <location>
        <begin position="78"/>
        <end position="117"/>
    </location>
</feature>
<feature type="domain" description="4Fe-4S ferredoxin-type" evidence="18">
    <location>
        <begin position="137"/>
        <end position="170"/>
    </location>
</feature>
<dbReference type="AlphaFoldDB" id="A0A953J9H9"/>
<dbReference type="EMBL" id="JAIOIV010000005">
    <property type="protein sequence ID" value="MBZ0154645.1"/>
    <property type="molecule type" value="Genomic_DNA"/>
</dbReference>
<proteinExistence type="inferred from homology"/>
<dbReference type="PANTHER" id="PTHR43105:SF10">
    <property type="entry name" value="NADH-QUINONE OXIDOREDUCTASE SUBUNIT G"/>
    <property type="match status" value="1"/>
</dbReference>
<sequence length="817" mass="88803">MIECTINGKSIKVEPGTTILQAATKNGIYIPNLCYDKRLRPYGGCRLCVVEVEGQKRLFAACSTPAEEGMAVLTETPKLAKARKMVLELLLVHHPLDCPVCDKAGECSLQDLAFKYGPSQSRFVGERKSDAERIDAPIVERNPNRCILCGKCVRVCHEHQGVGAINIIGRGFESKISPAFEETLDCEFCGQCIDVCPVGALGSKPYRFRSRVWFMDEHEIPCPYCGCGCTTNLSLREGRIIRARGKQGVGINDGDLCSRGRFGFDFIYSENRLTTPLLKRGESLEPATWEDALTFVAQKLDMIREQHGAGAIGALGAQRCTMEDNYMLQRFMREVVGTDNIDSAARFGYAKVQQAVEKAFGLDSLPIKWEAPLEADFLLVVDSDITSTLPVWGLNFITAKNEGATLVVADSKETKLARNSSRWLRTKPGTGIALLNGIMKVIVDEGLYSREKALSLPRFDSLLSSLKGYTLAEAAGITGLTEGEIVKVAKEYASAGKRCIAMTAGSSENTKSVNTYLAAANLVLLMGDDPETLQVPAEFSNTLGMWAADVRPLSGGKDAREMLYKQGSLKALYVMGEDPLASFQDVSAVEKTLKGLDLLIVQDITLTETAKLADVVLPSSSWAEKEGTFMSAAGAVRKVPKLISETGQSIPDWKIFRNLARLMNKDLGLKGLADIRGALTDRVAYGEKGEAKASFNPVAYEVMEQAGGEYPLLMVTSNILQHSGALSVLSRNLDTVVADAYLQISTADAEKYRIRDEGFVKIASRRGEAYLKAMVSDEVPEGTVFAPTHFTHAKINALTHPAADGGLPLVAVKIEAA</sequence>
<keyword evidence="15" id="KW-0472">Membrane</keyword>
<dbReference type="PROSITE" id="PS00641">
    <property type="entry name" value="COMPLEX1_75K_1"/>
    <property type="match status" value="1"/>
</dbReference>
<evidence type="ECO:0000259" key="17">
    <source>
        <dbReference type="PROSITE" id="PS51085"/>
    </source>
</evidence>
<evidence type="ECO:0000256" key="2">
    <source>
        <dbReference type="ARBA" id="ARBA00002378"/>
    </source>
</evidence>
<dbReference type="GO" id="GO:0043546">
    <property type="term" value="F:molybdopterin cofactor binding"/>
    <property type="evidence" value="ECO:0007669"/>
    <property type="project" value="InterPro"/>
</dbReference>
<keyword evidence="12" id="KW-0411">Iron-sulfur</keyword>
<evidence type="ECO:0000313" key="22">
    <source>
        <dbReference type="Proteomes" id="UP000705867"/>
    </source>
</evidence>
<dbReference type="Pfam" id="PF13510">
    <property type="entry name" value="Fer2_4"/>
    <property type="match status" value="1"/>
</dbReference>
<organism evidence="21 22">
    <name type="scientific">Candidatus Nitrobium versatile</name>
    <dbReference type="NCBI Taxonomy" id="2884831"/>
    <lineage>
        <taxon>Bacteria</taxon>
        <taxon>Pseudomonadati</taxon>
        <taxon>Nitrospirota</taxon>
        <taxon>Nitrospiria</taxon>
        <taxon>Nitrospirales</taxon>
        <taxon>Nitrospiraceae</taxon>
        <taxon>Candidatus Nitrobium</taxon>
    </lineage>
</organism>
<evidence type="ECO:0000256" key="10">
    <source>
        <dbReference type="ARBA" id="ARBA00022967"/>
    </source>
</evidence>
<evidence type="ECO:0000256" key="11">
    <source>
        <dbReference type="ARBA" id="ARBA00023004"/>
    </source>
</evidence>
<dbReference type="InterPro" id="IPR036010">
    <property type="entry name" value="2Fe-2S_ferredoxin-like_sf"/>
</dbReference>
<dbReference type="Gene3D" id="3.40.228.10">
    <property type="entry name" value="Dimethylsulfoxide Reductase, domain 2"/>
    <property type="match status" value="1"/>
</dbReference>
<dbReference type="PROSITE" id="PS00490">
    <property type="entry name" value="MOLYBDOPTERIN_PROK_2"/>
    <property type="match status" value="1"/>
</dbReference>
<evidence type="ECO:0000256" key="8">
    <source>
        <dbReference type="ARBA" id="ARBA00022723"/>
    </source>
</evidence>
<feature type="domain" description="2Fe-2S ferredoxin-type" evidence="17">
    <location>
        <begin position="1"/>
        <end position="78"/>
    </location>
</feature>
<dbReference type="SUPFAM" id="SSF50692">
    <property type="entry name" value="ADC-like"/>
    <property type="match status" value="1"/>
</dbReference>
<dbReference type="InterPro" id="IPR006655">
    <property type="entry name" value="Mopterin_OxRdtase_prok_CS"/>
</dbReference>
<evidence type="ECO:0000256" key="16">
    <source>
        <dbReference type="ARBA" id="ARBA00034078"/>
    </source>
</evidence>
<reference evidence="21" key="1">
    <citation type="journal article" date="2021" name="bioRxiv">
        <title>Unraveling nitrogen, sulfur and carbon metabolic pathways and microbial community transcriptional responses to substrate deprivation and toxicity stresses in a bioreactor mimicking anoxic brackish coastal sediment conditions.</title>
        <authorList>
            <person name="Martins P.D."/>
            <person name="Echeveste M.J."/>
            <person name="Arshad A."/>
            <person name="Kurth J."/>
            <person name="Ouboter H."/>
            <person name="Jetten M.S.M."/>
            <person name="Welte C.U."/>
        </authorList>
    </citation>
    <scope>NUCLEOTIDE SEQUENCE</scope>
    <source>
        <strain evidence="21">MAG_39</strain>
    </source>
</reference>
<name>A0A953J9H9_9BACT</name>
<dbReference type="SMART" id="SM00926">
    <property type="entry name" value="Molybdop_Fe4S4"/>
    <property type="match status" value="1"/>
</dbReference>
<evidence type="ECO:0000256" key="6">
    <source>
        <dbReference type="ARBA" id="ARBA00022714"/>
    </source>
</evidence>
<dbReference type="InterPro" id="IPR000283">
    <property type="entry name" value="NADH_UbQ_OxRdtase_75kDa_su_CS"/>
</dbReference>
<feature type="domain" description="4Fe-4S ferredoxin-type" evidence="18">
    <location>
        <begin position="176"/>
        <end position="206"/>
    </location>
</feature>
<comment type="similarity">
    <text evidence="4">Belongs to the complex I 75 kDa subunit family.</text>
</comment>
<evidence type="ECO:0000256" key="12">
    <source>
        <dbReference type="ARBA" id="ARBA00023014"/>
    </source>
</evidence>
<dbReference type="FunFam" id="3.30.70.20:FF:000035">
    <property type="entry name" value="Iron hydrogenase 1"/>
    <property type="match status" value="1"/>
</dbReference>
<dbReference type="GO" id="GO:0008137">
    <property type="term" value="F:NADH dehydrogenase (ubiquinone) activity"/>
    <property type="evidence" value="ECO:0007669"/>
    <property type="project" value="InterPro"/>
</dbReference>
<dbReference type="GO" id="GO:0051539">
    <property type="term" value="F:4 iron, 4 sulfur cluster binding"/>
    <property type="evidence" value="ECO:0007669"/>
    <property type="project" value="UniProtKB-KW"/>
</dbReference>
<dbReference type="Pfam" id="PF01568">
    <property type="entry name" value="Molydop_binding"/>
    <property type="match status" value="1"/>
</dbReference>
<evidence type="ECO:0000256" key="13">
    <source>
        <dbReference type="ARBA" id="ARBA00023027"/>
    </source>
</evidence>
<comment type="subcellular location">
    <subcellularLocation>
        <location evidence="3">Membrane</location>
    </subcellularLocation>
</comment>
<dbReference type="Gene3D" id="2.40.40.20">
    <property type="match status" value="1"/>
</dbReference>
<dbReference type="InterPro" id="IPR017900">
    <property type="entry name" value="4Fe4S_Fe_S_CS"/>
</dbReference>
<dbReference type="PROSITE" id="PS51839">
    <property type="entry name" value="4FE4S_HC3"/>
    <property type="match status" value="1"/>
</dbReference>
<evidence type="ECO:0000256" key="1">
    <source>
        <dbReference type="ARBA" id="ARBA00001966"/>
    </source>
</evidence>
<dbReference type="SUPFAM" id="SSF53706">
    <property type="entry name" value="Formate dehydrogenase/DMSO reductase, domains 1-3"/>
    <property type="match status" value="1"/>
</dbReference>
<dbReference type="InterPro" id="IPR050123">
    <property type="entry name" value="Prok_molybdopt-oxidoreductase"/>
</dbReference>
<keyword evidence="14" id="KW-0830">Ubiquinone</keyword>
<dbReference type="InterPro" id="IPR054351">
    <property type="entry name" value="NADH_UbQ_OxRdtase_ferredoxin"/>
</dbReference>
<dbReference type="Gene3D" id="3.10.20.740">
    <property type="match status" value="1"/>
</dbReference>
<feature type="domain" description="4Fe-4S Mo/W bis-MGD-type" evidence="19">
    <location>
        <begin position="215"/>
        <end position="271"/>
    </location>
</feature>
<dbReference type="Pfam" id="PF22117">
    <property type="entry name" value="Fer4_Nqo3"/>
    <property type="match status" value="1"/>
</dbReference>
<dbReference type="InterPro" id="IPR017896">
    <property type="entry name" value="4Fe4S_Fe-S-bd"/>
</dbReference>
<reference evidence="21" key="2">
    <citation type="submission" date="2021-08" db="EMBL/GenBank/DDBJ databases">
        <authorList>
            <person name="Dalcin Martins P."/>
        </authorList>
    </citation>
    <scope>NUCLEOTIDE SEQUENCE</scope>
    <source>
        <strain evidence="21">MAG_39</strain>
    </source>
</reference>
<evidence type="ECO:0000259" key="18">
    <source>
        <dbReference type="PROSITE" id="PS51379"/>
    </source>
</evidence>
<dbReference type="Gene3D" id="3.30.70.20">
    <property type="match status" value="1"/>
</dbReference>
<evidence type="ECO:0000256" key="14">
    <source>
        <dbReference type="ARBA" id="ARBA00023075"/>
    </source>
</evidence>
<dbReference type="Pfam" id="PF00384">
    <property type="entry name" value="Molybdopterin"/>
    <property type="match status" value="1"/>
</dbReference>
<dbReference type="PANTHER" id="PTHR43105">
    <property type="entry name" value="RESPIRATORY NITRATE REDUCTASE"/>
    <property type="match status" value="1"/>
</dbReference>
<evidence type="ECO:0000256" key="3">
    <source>
        <dbReference type="ARBA" id="ARBA00004370"/>
    </source>
</evidence>
<accession>A0A953J9H9</accession>
<dbReference type="PROSITE" id="PS51085">
    <property type="entry name" value="2FE2S_FER_2"/>
    <property type="match status" value="1"/>
</dbReference>
<dbReference type="GO" id="GO:0051537">
    <property type="term" value="F:2 iron, 2 sulfur cluster binding"/>
    <property type="evidence" value="ECO:0007669"/>
    <property type="project" value="UniProtKB-KW"/>
</dbReference>
<dbReference type="SMART" id="SM00929">
    <property type="entry name" value="NADH-G_4Fe-4S_3"/>
    <property type="match status" value="1"/>
</dbReference>
<dbReference type="Proteomes" id="UP000705867">
    <property type="component" value="Unassembled WGS sequence"/>
</dbReference>
<dbReference type="GO" id="GO:0003954">
    <property type="term" value="F:NADH dehydrogenase activity"/>
    <property type="evidence" value="ECO:0007669"/>
    <property type="project" value="TreeGrafter"/>
</dbReference>
<dbReference type="GO" id="GO:0046872">
    <property type="term" value="F:metal ion binding"/>
    <property type="evidence" value="ECO:0007669"/>
    <property type="project" value="UniProtKB-KW"/>
</dbReference>
<dbReference type="InterPro" id="IPR001041">
    <property type="entry name" value="2Fe-2S_ferredoxin-type"/>
</dbReference>
<dbReference type="SUPFAM" id="SSF54862">
    <property type="entry name" value="4Fe-4S ferredoxins"/>
    <property type="match status" value="1"/>
</dbReference>
<keyword evidence="13" id="KW-0520">NAD</keyword>
<gene>
    <name evidence="21" type="ORF">K8I29_00330</name>
</gene>
<evidence type="ECO:0000256" key="4">
    <source>
        <dbReference type="ARBA" id="ARBA00005404"/>
    </source>
</evidence>
<dbReference type="PROSITE" id="PS51669">
    <property type="entry name" value="4FE4S_MOW_BIS_MGD"/>
    <property type="match status" value="1"/>
</dbReference>
<dbReference type="GO" id="GO:0016020">
    <property type="term" value="C:membrane"/>
    <property type="evidence" value="ECO:0007669"/>
    <property type="project" value="UniProtKB-SubCell"/>
</dbReference>
<evidence type="ECO:0000256" key="7">
    <source>
        <dbReference type="ARBA" id="ARBA00022719"/>
    </source>
</evidence>
<comment type="cofactor">
    <cofactor evidence="16">
        <name>[2Fe-2S] cluster</name>
        <dbReference type="ChEBI" id="CHEBI:190135"/>
    </cofactor>
</comment>
<protein>
    <submittedName>
        <fullName evidence="21">Molybdopterin-dependent oxidoreductase</fullName>
    </submittedName>
</protein>
<dbReference type="InterPro" id="IPR006963">
    <property type="entry name" value="Mopterin_OxRdtase_4Fe-4S_dom"/>
</dbReference>
<keyword evidence="6" id="KW-0001">2Fe-2S</keyword>
<keyword evidence="5" id="KW-0004">4Fe-4S</keyword>
<dbReference type="PROSITE" id="PS51379">
    <property type="entry name" value="4FE4S_FER_2"/>
    <property type="match status" value="2"/>
</dbReference>
<comment type="function">
    <text evidence="2">NDH-1 shuttles electrons from NADH, via FMN and iron-sulfur (Fe-S) centers, to quinones in the respiratory chain. The immediate electron acceptor for the enzyme in this species is believed to be ubiquinone. Couples the redox reaction to proton translocation (for every two electrons transferred, four hydrogen ions are translocated across the cytoplasmic membrane), and thus conserves the redox energy in a proton gradient.</text>
</comment>
<dbReference type="Pfam" id="PF10588">
    <property type="entry name" value="NADH-G_4Fe-4S_3"/>
    <property type="match status" value="1"/>
</dbReference>
<dbReference type="Gene3D" id="3.40.50.740">
    <property type="match status" value="2"/>
</dbReference>
<dbReference type="InterPro" id="IPR006656">
    <property type="entry name" value="Mopterin_OxRdtase"/>
</dbReference>
<comment type="caution">
    <text evidence="21">The sequence shown here is derived from an EMBL/GenBank/DDBJ whole genome shotgun (WGS) entry which is preliminary data.</text>
</comment>
<evidence type="ECO:0000256" key="5">
    <source>
        <dbReference type="ARBA" id="ARBA00022485"/>
    </source>
</evidence>
<evidence type="ECO:0000259" key="20">
    <source>
        <dbReference type="PROSITE" id="PS51839"/>
    </source>
</evidence>
<dbReference type="Pfam" id="PF04879">
    <property type="entry name" value="Molybdop_Fe4S4"/>
    <property type="match status" value="1"/>
</dbReference>
<dbReference type="GO" id="GO:0042773">
    <property type="term" value="P:ATP synthesis coupled electron transport"/>
    <property type="evidence" value="ECO:0007669"/>
    <property type="project" value="InterPro"/>
</dbReference>
<dbReference type="SUPFAM" id="SSF54292">
    <property type="entry name" value="2Fe-2S ferredoxin-like"/>
    <property type="match status" value="1"/>
</dbReference>
<keyword evidence="10" id="KW-1278">Translocase</keyword>
<evidence type="ECO:0000256" key="15">
    <source>
        <dbReference type="ARBA" id="ARBA00023136"/>
    </source>
</evidence>
<dbReference type="InterPro" id="IPR019574">
    <property type="entry name" value="NADH_UbQ_OxRdtase_Gsu_4Fe4S-bd"/>
</dbReference>
<dbReference type="InterPro" id="IPR009010">
    <property type="entry name" value="Asp_de-COase-like_dom_sf"/>
</dbReference>
<dbReference type="FunFam" id="3.10.20.740:FF:000004">
    <property type="entry name" value="NADH-quinone oxidoreductase"/>
    <property type="match status" value="1"/>
</dbReference>
<evidence type="ECO:0000313" key="21">
    <source>
        <dbReference type="EMBL" id="MBZ0154645.1"/>
    </source>
</evidence>
<dbReference type="InterPro" id="IPR006657">
    <property type="entry name" value="MoPterin_dinucl-bd_dom"/>
</dbReference>
<keyword evidence="8" id="KW-0479">Metal-binding</keyword>
<dbReference type="PROSITE" id="PS00198">
    <property type="entry name" value="4FE4S_FER_1"/>
    <property type="match status" value="1"/>
</dbReference>
<comment type="cofactor">
    <cofactor evidence="1">
        <name>[4Fe-4S] cluster</name>
        <dbReference type="ChEBI" id="CHEBI:49883"/>
    </cofactor>
</comment>
<dbReference type="CDD" id="cd00207">
    <property type="entry name" value="fer2"/>
    <property type="match status" value="1"/>
</dbReference>
<keyword evidence="9" id="KW-0677">Repeat</keyword>
<dbReference type="Gene3D" id="2.20.25.90">
    <property type="entry name" value="ADC-like domains"/>
    <property type="match status" value="1"/>
</dbReference>
<evidence type="ECO:0000256" key="9">
    <source>
        <dbReference type="ARBA" id="ARBA00022737"/>
    </source>
</evidence>
<evidence type="ECO:0000259" key="19">
    <source>
        <dbReference type="PROSITE" id="PS51669"/>
    </source>
</evidence>
<keyword evidence="11" id="KW-0408">Iron</keyword>
<keyword evidence="7" id="KW-0874">Quinone</keyword>